<comment type="caution">
    <text evidence="9">The sequence shown here is derived from an EMBL/GenBank/DDBJ whole genome shotgun (WGS) entry which is preliminary data.</text>
</comment>
<evidence type="ECO:0000313" key="10">
    <source>
        <dbReference type="Proteomes" id="UP000594638"/>
    </source>
</evidence>
<dbReference type="GO" id="GO:0061630">
    <property type="term" value="F:ubiquitin protein ligase activity"/>
    <property type="evidence" value="ECO:0007669"/>
    <property type="project" value="UniProtKB-EC"/>
</dbReference>
<protein>
    <recommendedName>
        <fullName evidence="3">HECT-type E3 ubiquitin transferase</fullName>
        <ecNumber evidence="3">2.3.2.26</ecNumber>
    </recommendedName>
</protein>
<evidence type="ECO:0000313" key="9">
    <source>
        <dbReference type="EMBL" id="CAA2987221.1"/>
    </source>
</evidence>
<dbReference type="InterPro" id="IPR016024">
    <property type="entry name" value="ARM-type_fold"/>
</dbReference>
<dbReference type="GO" id="GO:0016874">
    <property type="term" value="F:ligase activity"/>
    <property type="evidence" value="ECO:0007669"/>
    <property type="project" value="UniProtKB-KW"/>
</dbReference>
<dbReference type="GO" id="GO:0000209">
    <property type="term" value="P:protein polyubiquitination"/>
    <property type="evidence" value="ECO:0007669"/>
    <property type="project" value="TreeGrafter"/>
</dbReference>
<evidence type="ECO:0000259" key="8">
    <source>
        <dbReference type="PROSITE" id="PS50237"/>
    </source>
</evidence>
<dbReference type="Gramene" id="OE9A117610T10">
    <property type="protein sequence ID" value="OE9A117610C10"/>
    <property type="gene ID" value="OE9A117610"/>
</dbReference>
<dbReference type="OrthoDB" id="900118at2759"/>
<dbReference type="CDD" id="cd00078">
    <property type="entry name" value="HECTc"/>
    <property type="match status" value="1"/>
</dbReference>
<evidence type="ECO:0000256" key="2">
    <source>
        <dbReference type="ARBA" id="ARBA00006331"/>
    </source>
</evidence>
<dbReference type="SMART" id="SM00119">
    <property type="entry name" value="HECTc"/>
    <property type="match status" value="1"/>
</dbReference>
<sequence>MLSTSVVDGHCSQMHGVLKLLNELLPTVTREQDIEVQLLSDREAFLIERPDIVEKFGIDLLPVLIQVLHSGVDMYICYGCLSIISKLVSLSKSDVLLTLLQTANFSSFLAGVFTRKDPHVILLALQIVDTVLLKLPHVFLKAFTKEGVLFTIYGLFSPDKCSQFMSSVFDGRRFAKDECKKSGPPDVQRCPCFTFDAGPETGSCKLQKDAVQNLAKDIWTNHFSVESPNPEKVLTDILQKLRSLSTALTAMLSKSLNDVASTQEEDEIYNLLHQIMLDLNGKDPISTFEFVESGIVKALVNYLTNGQHLGGKAKNGAVDQLYIIEKRFEVFGRLLLSFSDPALEEFPLLTLVRRLQSALSSSENFPVILSHTVRLRNSYATVPYGRCTSYPCLKIQFVKEEGDIGLRGYTERVLNVDPFVPLDAIEGYLWPKLNNRKAEDLKSSSHALKEKGSSSSHSLSDSPLSSPEGTASFELRTVDTGDLTDFHTEPVENEQHCPLEEDGSTNADHPGQFDKEDASPKLLFYLEGKQLDCTLSLYQSILKRQLELEADNIASAKLWNHVYKITYRRAVKSKKSYDEHHHNVAQSSLSRRVSVFNCASFFSGMLVPEVDVERSSAACDILSLLKSLEGINGFRFHLMYCERISAFAEGRTDNLDTLNLAVHGVSQNEFVNSKLTEKLEQQIRDPMAVSVGGMPSWCTQLMTRYPFLFGFEARCKYFRLAALGRSPVHTQSTSISNMGVSNGRQHNNGNFPRKKFLVHRDKILDSASKMMDLYARQKVVVEVEYNEEVGTGLGPTLEFYTMVCHEFQKSGLGMWRDDHISLDCMKSSEAEDSKFLVSRFGLFPRPWSPSSSMSSGIEFSEVNNKFILLGQIVSKALQDGRVLDLPFSKAFYKLILGKELTMYDIQLFDPGLGRALLEFCALVERKRYLESLCKAKSCELDMHFRNTRIEDLCLDFTLPGYPDYALNSASDLNMVNLYNLEEYVSFIVDATVKSGISRQVEAFKSGFDQVFPIRHLEIFTEDELECLLCGEQELWNSSALLDHIKFDHGYTVSSPPVVNLLEIMREFDDKQQRAFLQFVTGAPRLPTGGLASLSPKLTIVRKHCSKRVDDDLPSVMTCANYLKLPPYSSKEIMKEKLLFAITEGQGSFHLS</sequence>
<dbReference type="AlphaFoldDB" id="A0A8S0S4S6"/>
<dbReference type="InterPro" id="IPR000569">
    <property type="entry name" value="HECT_dom"/>
</dbReference>
<dbReference type="Proteomes" id="UP000594638">
    <property type="component" value="Unassembled WGS sequence"/>
</dbReference>
<gene>
    <name evidence="9" type="ORF">OLEA9_A117610</name>
</gene>
<feature type="compositionally biased region" description="Low complexity" evidence="7">
    <location>
        <begin position="453"/>
        <end position="467"/>
    </location>
</feature>
<dbReference type="PROSITE" id="PS50237">
    <property type="entry name" value="HECT"/>
    <property type="match status" value="1"/>
</dbReference>
<keyword evidence="9" id="KW-0436">Ligase</keyword>
<feature type="region of interest" description="Disordered" evidence="7">
    <location>
        <begin position="441"/>
        <end position="472"/>
    </location>
</feature>
<proteinExistence type="inferred from homology"/>
<dbReference type="Gene3D" id="3.30.2410.10">
    <property type="entry name" value="Hect, E3 ligase catalytic domain"/>
    <property type="match status" value="1"/>
</dbReference>
<evidence type="ECO:0000256" key="1">
    <source>
        <dbReference type="ARBA" id="ARBA00000885"/>
    </source>
</evidence>
<dbReference type="InterPro" id="IPR035983">
    <property type="entry name" value="Hect_E3_ubiquitin_ligase"/>
</dbReference>
<evidence type="ECO:0000256" key="4">
    <source>
        <dbReference type="ARBA" id="ARBA00022679"/>
    </source>
</evidence>
<feature type="compositionally biased region" description="Basic and acidic residues" evidence="7">
    <location>
        <begin position="441"/>
        <end position="452"/>
    </location>
</feature>
<feature type="active site" description="Glycyl thioester intermediate" evidence="6">
    <location>
        <position position="1118"/>
    </location>
</feature>
<evidence type="ECO:0000256" key="5">
    <source>
        <dbReference type="ARBA" id="ARBA00022786"/>
    </source>
</evidence>
<feature type="domain" description="HECT" evidence="8">
    <location>
        <begin position="769"/>
        <end position="1151"/>
    </location>
</feature>
<reference evidence="9 10" key="1">
    <citation type="submission" date="2019-12" db="EMBL/GenBank/DDBJ databases">
        <authorList>
            <person name="Alioto T."/>
            <person name="Alioto T."/>
            <person name="Gomez Garrido J."/>
        </authorList>
    </citation>
    <scope>NUCLEOTIDE SEQUENCE [LARGE SCALE GENOMIC DNA]</scope>
</reference>
<dbReference type="Pfam" id="PF00632">
    <property type="entry name" value="HECT"/>
    <property type="match status" value="1"/>
</dbReference>
<keyword evidence="5 6" id="KW-0833">Ubl conjugation pathway</keyword>
<dbReference type="PANTHER" id="PTHR45670:SF10">
    <property type="entry name" value="E3 UBIQUITIN-PROTEIN LIGASE UPL4"/>
    <property type="match status" value="1"/>
</dbReference>
<dbReference type="EMBL" id="CACTIH010003910">
    <property type="protein sequence ID" value="CAA2987221.1"/>
    <property type="molecule type" value="Genomic_DNA"/>
</dbReference>
<dbReference type="Gene3D" id="3.90.1750.10">
    <property type="entry name" value="Hect, E3 ligase catalytic domains"/>
    <property type="match status" value="1"/>
</dbReference>
<dbReference type="InterPro" id="IPR045322">
    <property type="entry name" value="HECTD1/TRIP12-like"/>
</dbReference>
<keyword evidence="4" id="KW-0808">Transferase</keyword>
<dbReference type="EC" id="2.3.2.26" evidence="3"/>
<dbReference type="GO" id="GO:0043161">
    <property type="term" value="P:proteasome-mediated ubiquitin-dependent protein catabolic process"/>
    <property type="evidence" value="ECO:0007669"/>
    <property type="project" value="TreeGrafter"/>
</dbReference>
<keyword evidence="10" id="KW-1185">Reference proteome</keyword>
<dbReference type="PANTHER" id="PTHR45670">
    <property type="entry name" value="E3 UBIQUITIN-PROTEIN LIGASE TRIP12"/>
    <property type="match status" value="1"/>
</dbReference>
<name>A0A8S0S4S6_OLEEU</name>
<evidence type="ECO:0000256" key="7">
    <source>
        <dbReference type="SAM" id="MobiDB-lite"/>
    </source>
</evidence>
<evidence type="ECO:0000256" key="3">
    <source>
        <dbReference type="ARBA" id="ARBA00012485"/>
    </source>
</evidence>
<organism evidence="9 10">
    <name type="scientific">Olea europaea subsp. europaea</name>
    <dbReference type="NCBI Taxonomy" id="158383"/>
    <lineage>
        <taxon>Eukaryota</taxon>
        <taxon>Viridiplantae</taxon>
        <taxon>Streptophyta</taxon>
        <taxon>Embryophyta</taxon>
        <taxon>Tracheophyta</taxon>
        <taxon>Spermatophyta</taxon>
        <taxon>Magnoliopsida</taxon>
        <taxon>eudicotyledons</taxon>
        <taxon>Gunneridae</taxon>
        <taxon>Pentapetalae</taxon>
        <taxon>asterids</taxon>
        <taxon>lamiids</taxon>
        <taxon>Lamiales</taxon>
        <taxon>Oleaceae</taxon>
        <taxon>Oleeae</taxon>
        <taxon>Olea</taxon>
    </lineage>
</organism>
<evidence type="ECO:0000256" key="6">
    <source>
        <dbReference type="PROSITE-ProRule" id="PRU00104"/>
    </source>
</evidence>
<dbReference type="FunFam" id="3.30.2410.10:FF:000007">
    <property type="entry name" value="Putative E3 ubiquitin-protein ligase HECTD1"/>
    <property type="match status" value="1"/>
</dbReference>
<comment type="similarity">
    <text evidence="2">Belongs to the UPL family. K-HECT subfamily.</text>
</comment>
<dbReference type="SUPFAM" id="SSF48371">
    <property type="entry name" value="ARM repeat"/>
    <property type="match status" value="1"/>
</dbReference>
<comment type="catalytic activity">
    <reaction evidence="1">
        <text>S-ubiquitinyl-[E2 ubiquitin-conjugating enzyme]-L-cysteine + [acceptor protein]-L-lysine = [E2 ubiquitin-conjugating enzyme]-L-cysteine + N(6)-ubiquitinyl-[acceptor protein]-L-lysine.</text>
        <dbReference type="EC" id="2.3.2.26"/>
    </reaction>
</comment>
<dbReference type="SUPFAM" id="SSF56204">
    <property type="entry name" value="Hect, E3 ligase catalytic domain"/>
    <property type="match status" value="1"/>
</dbReference>
<accession>A0A8S0S4S6</accession>